<keyword evidence="3" id="KW-1185">Reference proteome</keyword>
<evidence type="ECO:0000256" key="1">
    <source>
        <dbReference type="SAM" id="MobiDB-lite"/>
    </source>
</evidence>
<comment type="caution">
    <text evidence="2">The sequence shown here is derived from an EMBL/GenBank/DDBJ whole genome shotgun (WGS) entry which is preliminary data.</text>
</comment>
<feature type="region of interest" description="Disordered" evidence="1">
    <location>
        <begin position="118"/>
        <end position="148"/>
    </location>
</feature>
<protein>
    <submittedName>
        <fullName evidence="2">Uncharacterized protein</fullName>
    </submittedName>
</protein>
<gene>
    <name evidence="2" type="ORF">D9613_011419</name>
</gene>
<feature type="compositionally biased region" description="Polar residues" evidence="1">
    <location>
        <begin position="122"/>
        <end position="131"/>
    </location>
</feature>
<sequence length="148" mass="16960">MPTFRLVYSSMSDQIQMAAFATPWPVPWISTNARSRRLTIQSLTAATRRELTFLPPRRMSFMPIHRHLAFTLLKWERRMQIKTICLASMRPPPLRRPKPVARGRSLANLLEEAEGNMHGYGESNSVPLSTKSGKKLEGKKVHQNHVKV</sequence>
<dbReference type="Proteomes" id="UP000521872">
    <property type="component" value="Unassembled WGS sequence"/>
</dbReference>
<evidence type="ECO:0000313" key="2">
    <source>
        <dbReference type="EMBL" id="KAF4616046.1"/>
    </source>
</evidence>
<dbReference type="AlphaFoldDB" id="A0A8H4VME8"/>
<name>A0A8H4VME8_9AGAR</name>
<proteinExistence type="predicted"/>
<reference evidence="2 3" key="1">
    <citation type="submission" date="2019-12" db="EMBL/GenBank/DDBJ databases">
        <authorList>
            <person name="Floudas D."/>
            <person name="Bentzer J."/>
            <person name="Ahren D."/>
            <person name="Johansson T."/>
            <person name="Persson P."/>
            <person name="Tunlid A."/>
        </authorList>
    </citation>
    <scope>NUCLEOTIDE SEQUENCE [LARGE SCALE GENOMIC DNA]</scope>
    <source>
        <strain evidence="2 3">CBS 102.39</strain>
    </source>
</reference>
<evidence type="ECO:0000313" key="3">
    <source>
        <dbReference type="Proteomes" id="UP000521872"/>
    </source>
</evidence>
<accession>A0A8H4VME8</accession>
<organism evidence="2 3">
    <name type="scientific">Agrocybe pediades</name>
    <dbReference type="NCBI Taxonomy" id="84607"/>
    <lineage>
        <taxon>Eukaryota</taxon>
        <taxon>Fungi</taxon>
        <taxon>Dikarya</taxon>
        <taxon>Basidiomycota</taxon>
        <taxon>Agaricomycotina</taxon>
        <taxon>Agaricomycetes</taxon>
        <taxon>Agaricomycetidae</taxon>
        <taxon>Agaricales</taxon>
        <taxon>Agaricineae</taxon>
        <taxon>Strophariaceae</taxon>
        <taxon>Agrocybe</taxon>
    </lineage>
</organism>
<dbReference type="EMBL" id="JAACJL010000032">
    <property type="protein sequence ID" value="KAF4616046.1"/>
    <property type="molecule type" value="Genomic_DNA"/>
</dbReference>